<dbReference type="Proteomes" id="UP000708208">
    <property type="component" value="Unassembled WGS sequence"/>
</dbReference>
<dbReference type="GO" id="GO:0016747">
    <property type="term" value="F:acyltransferase activity, transferring groups other than amino-acyl groups"/>
    <property type="evidence" value="ECO:0007669"/>
    <property type="project" value="InterPro"/>
</dbReference>
<evidence type="ECO:0000313" key="2">
    <source>
        <dbReference type="EMBL" id="CAG7821741.1"/>
    </source>
</evidence>
<proteinExistence type="predicted"/>
<keyword evidence="3" id="KW-1185">Reference proteome</keyword>
<comment type="caution">
    <text evidence="2">The sequence shown here is derived from an EMBL/GenBank/DDBJ whole genome shotgun (WGS) entry which is preliminary data.</text>
</comment>
<dbReference type="Pfam" id="PF08445">
    <property type="entry name" value="FR47"/>
    <property type="match status" value="1"/>
</dbReference>
<dbReference type="AlphaFoldDB" id="A0A8J2PB73"/>
<accession>A0A8J2PB73</accession>
<gene>
    <name evidence="2" type="ORF">AFUS01_LOCUS32057</name>
</gene>
<reference evidence="2" key="1">
    <citation type="submission" date="2021-06" db="EMBL/GenBank/DDBJ databases">
        <authorList>
            <person name="Hodson N. C."/>
            <person name="Mongue J. A."/>
            <person name="Jaron S. K."/>
        </authorList>
    </citation>
    <scope>NUCLEOTIDE SEQUENCE</scope>
</reference>
<dbReference type="PROSITE" id="PS51186">
    <property type="entry name" value="GNAT"/>
    <property type="match status" value="1"/>
</dbReference>
<protein>
    <recommendedName>
        <fullName evidence="1">N-acetyltransferase domain-containing protein</fullName>
    </recommendedName>
</protein>
<dbReference type="InterPro" id="IPR053225">
    <property type="entry name" value="Acyl-CoA_N-acyltransferase"/>
</dbReference>
<dbReference type="InterPro" id="IPR013653">
    <property type="entry name" value="GCN5-like_dom"/>
</dbReference>
<feature type="domain" description="N-acetyltransferase" evidence="1">
    <location>
        <begin position="164"/>
        <end position="292"/>
    </location>
</feature>
<organism evidence="2 3">
    <name type="scientific">Allacma fusca</name>
    <dbReference type="NCBI Taxonomy" id="39272"/>
    <lineage>
        <taxon>Eukaryota</taxon>
        <taxon>Metazoa</taxon>
        <taxon>Ecdysozoa</taxon>
        <taxon>Arthropoda</taxon>
        <taxon>Hexapoda</taxon>
        <taxon>Collembola</taxon>
        <taxon>Symphypleona</taxon>
        <taxon>Sminthuridae</taxon>
        <taxon>Allacma</taxon>
    </lineage>
</organism>
<name>A0A8J2PB73_9HEXA</name>
<evidence type="ECO:0000313" key="3">
    <source>
        <dbReference type="Proteomes" id="UP000708208"/>
    </source>
</evidence>
<dbReference type="EMBL" id="CAJVCH010519688">
    <property type="protein sequence ID" value="CAG7821741.1"/>
    <property type="molecule type" value="Genomic_DNA"/>
</dbReference>
<dbReference type="PANTHER" id="PTHR20958:SF6">
    <property type="entry name" value="GLYCINE N-ACYLTRANSFERASE-LIKE PROTEIN"/>
    <property type="match status" value="1"/>
</dbReference>
<dbReference type="PANTHER" id="PTHR20958">
    <property type="entry name" value="GLYCINE N-ACYLTRANSFERASE-LIKE PROTEIN"/>
    <property type="match status" value="1"/>
</dbReference>
<dbReference type="InterPro" id="IPR000182">
    <property type="entry name" value="GNAT_dom"/>
</dbReference>
<sequence length="292" mass="32733">MKFDLNAPNPTAPFRRIPSGKILEKIILKRLPESGSIYNMMLMSANKPELGIQWYTLHGFISPESWIVATCLREDMGNEYSISSPPDAEITEEIKEAFKNSQLFDWNNKYLLAGIDNRLSKLFYEITIQEQGNSTLVLPCVALTISPEVAEEFCNEPNSFGPEVSVQPLNDDPSAVKFLAAGWSATKSGTEEHLTKLLDHLPSSGIYVDTELVSGILLKGHGTIGMSFTLPNHRAKGYARAAYKALIVELIKKQLVPCLHITISNETSRRFHEKIGFKITHRVDFFEFNGKQ</sequence>
<dbReference type="OrthoDB" id="61870at2759"/>
<evidence type="ECO:0000259" key="1">
    <source>
        <dbReference type="PROSITE" id="PS51186"/>
    </source>
</evidence>